<dbReference type="AlphaFoldDB" id="A0A4Y2WLX5"/>
<name>A0A4Y2WLX5_ARAVE</name>
<accession>A0A4Y2WLX5</accession>
<reference evidence="1 2" key="1">
    <citation type="journal article" date="2019" name="Sci. Rep.">
        <title>Orb-weaving spider Araneus ventricosus genome elucidates the spidroin gene catalogue.</title>
        <authorList>
            <person name="Kono N."/>
            <person name="Nakamura H."/>
            <person name="Ohtoshi R."/>
            <person name="Moran D.A.P."/>
            <person name="Shinohara A."/>
            <person name="Yoshida Y."/>
            <person name="Fujiwara M."/>
            <person name="Mori M."/>
            <person name="Tomita M."/>
            <person name="Arakawa K."/>
        </authorList>
    </citation>
    <scope>NUCLEOTIDE SEQUENCE [LARGE SCALE GENOMIC DNA]</scope>
</reference>
<dbReference type="EMBL" id="BGPR01061850">
    <property type="protein sequence ID" value="GBO37430.1"/>
    <property type="molecule type" value="Genomic_DNA"/>
</dbReference>
<organism evidence="1 2">
    <name type="scientific">Araneus ventricosus</name>
    <name type="common">Orbweaver spider</name>
    <name type="synonym">Epeira ventricosa</name>
    <dbReference type="NCBI Taxonomy" id="182803"/>
    <lineage>
        <taxon>Eukaryota</taxon>
        <taxon>Metazoa</taxon>
        <taxon>Ecdysozoa</taxon>
        <taxon>Arthropoda</taxon>
        <taxon>Chelicerata</taxon>
        <taxon>Arachnida</taxon>
        <taxon>Araneae</taxon>
        <taxon>Araneomorphae</taxon>
        <taxon>Entelegynae</taxon>
        <taxon>Araneoidea</taxon>
        <taxon>Araneidae</taxon>
        <taxon>Araneus</taxon>
    </lineage>
</organism>
<proteinExistence type="predicted"/>
<protein>
    <submittedName>
        <fullName evidence="1">Uncharacterized protein</fullName>
    </submittedName>
</protein>
<sequence length="92" mass="10332">MESLKRKSKSPANKVKVFTQIAILVRSNPALQICNKFDLASLKQVTANELVTTRQICHRLAASNSLQTIAKTEYEDSLRFEFATTLYPNLSS</sequence>
<dbReference type="Proteomes" id="UP000499080">
    <property type="component" value="Unassembled WGS sequence"/>
</dbReference>
<evidence type="ECO:0000313" key="1">
    <source>
        <dbReference type="EMBL" id="GBO37430.1"/>
    </source>
</evidence>
<keyword evidence="2" id="KW-1185">Reference proteome</keyword>
<evidence type="ECO:0000313" key="2">
    <source>
        <dbReference type="Proteomes" id="UP000499080"/>
    </source>
</evidence>
<gene>
    <name evidence="1" type="ORF">AVEN_30123_1</name>
</gene>
<comment type="caution">
    <text evidence="1">The sequence shown here is derived from an EMBL/GenBank/DDBJ whole genome shotgun (WGS) entry which is preliminary data.</text>
</comment>